<dbReference type="Proteomes" id="UP000256503">
    <property type="component" value="Chromosome"/>
</dbReference>
<protein>
    <submittedName>
        <fullName evidence="3">Class C beta-lactamase-related serine hydrolase</fullName>
    </submittedName>
</protein>
<sequence length="446" mass="47808">MSGTTSANAPAFIACKRLLPALLLTLVSGQALAASNTSDPIRLGIMQGFPPAADKRVTRQNAFEMPNLRWALRNARALTPTTSIRRAPSPLALGADTPVELEHLQINVGEQSLSLPEYLQTTFTDGFIVLHRGKVVYERYLDSFAPEQAHIWASMTKSVTGLLAAGLIAEGKLSPDAKLSSYVPELAGTPFGEATLQQNLDMQVEAVYPAKVPPDIGLFAAAGIVPRAPDMPDNIYSFLQAATLPAQASATPIWYYQNGSPEAVAWAIRRVTGKSWSTLVSERIWSQFAEDDAYSQVDALGTEMASGGLSSTLRDAARFAEAIRLAWSKPTASSSFEQAVKLALQPNDNRALLAQSAKAKDRAGYGYRDYWYQKNDGDGSVEAGGRFGQRIYINPKRELVIVKMSSAPDMAPRATSAGATPVAARQAGDTTAAFNSMVSALLPAVL</sequence>
<dbReference type="EMBL" id="CP031146">
    <property type="protein sequence ID" value="AXM98022.1"/>
    <property type="molecule type" value="Genomic_DNA"/>
</dbReference>
<dbReference type="SUPFAM" id="SSF56601">
    <property type="entry name" value="beta-lactamase/transpeptidase-like"/>
    <property type="match status" value="1"/>
</dbReference>
<proteinExistence type="predicted"/>
<keyword evidence="1" id="KW-0732">Signal</keyword>
<dbReference type="InterPro" id="IPR012338">
    <property type="entry name" value="Beta-lactam/transpept-like"/>
</dbReference>
<gene>
    <name evidence="3" type="ORF">DVB73_20690</name>
</gene>
<organism evidence="3 4">
    <name type="scientific">Pseudomonas plecoglossicida</name>
    <dbReference type="NCBI Taxonomy" id="70775"/>
    <lineage>
        <taxon>Bacteria</taxon>
        <taxon>Pseudomonadati</taxon>
        <taxon>Pseudomonadota</taxon>
        <taxon>Gammaproteobacteria</taxon>
        <taxon>Pseudomonadales</taxon>
        <taxon>Pseudomonadaceae</taxon>
        <taxon>Pseudomonas</taxon>
    </lineage>
</organism>
<feature type="domain" description="Beta-lactamase-related" evidence="2">
    <location>
        <begin position="127"/>
        <end position="414"/>
    </location>
</feature>
<evidence type="ECO:0000259" key="2">
    <source>
        <dbReference type="Pfam" id="PF00144"/>
    </source>
</evidence>
<evidence type="ECO:0000313" key="3">
    <source>
        <dbReference type="EMBL" id="AXM98022.1"/>
    </source>
</evidence>
<feature type="signal peptide" evidence="1">
    <location>
        <begin position="1"/>
        <end position="33"/>
    </location>
</feature>
<dbReference type="Pfam" id="PF00144">
    <property type="entry name" value="Beta-lactamase"/>
    <property type="match status" value="1"/>
</dbReference>
<accession>A0AAD0VV47</accession>
<name>A0AAD0VV47_PSEDL</name>
<dbReference type="GO" id="GO:0016787">
    <property type="term" value="F:hydrolase activity"/>
    <property type="evidence" value="ECO:0007669"/>
    <property type="project" value="UniProtKB-KW"/>
</dbReference>
<reference evidence="3 4" key="1">
    <citation type="submission" date="2018-07" db="EMBL/GenBank/DDBJ databases">
        <title>Complete genome sequence of a Pseudomonas plecoglossicida strain pathogenic to the marine fish, Larimichthys crocea.</title>
        <authorList>
            <person name="Tao Z."/>
        </authorList>
    </citation>
    <scope>NUCLEOTIDE SEQUENCE [LARGE SCALE GENOMIC DNA]</scope>
    <source>
        <strain evidence="3 4">XSDHY-P</strain>
    </source>
</reference>
<dbReference type="InterPro" id="IPR050789">
    <property type="entry name" value="Diverse_Enzym_Activities"/>
</dbReference>
<dbReference type="RefSeq" id="WP_016392958.1">
    <property type="nucleotide sequence ID" value="NZ_CP031146.1"/>
</dbReference>
<dbReference type="AlphaFoldDB" id="A0AAD0VV47"/>
<dbReference type="PANTHER" id="PTHR43283:SF7">
    <property type="entry name" value="BETA-LACTAMASE-RELATED DOMAIN-CONTAINING PROTEIN"/>
    <property type="match status" value="1"/>
</dbReference>
<evidence type="ECO:0000313" key="4">
    <source>
        <dbReference type="Proteomes" id="UP000256503"/>
    </source>
</evidence>
<dbReference type="InterPro" id="IPR001466">
    <property type="entry name" value="Beta-lactam-related"/>
</dbReference>
<dbReference type="GeneID" id="49615838"/>
<evidence type="ECO:0000256" key="1">
    <source>
        <dbReference type="SAM" id="SignalP"/>
    </source>
</evidence>
<keyword evidence="3" id="KW-0378">Hydrolase</keyword>
<dbReference type="PANTHER" id="PTHR43283">
    <property type="entry name" value="BETA-LACTAMASE-RELATED"/>
    <property type="match status" value="1"/>
</dbReference>
<feature type="chain" id="PRO_5042220669" evidence="1">
    <location>
        <begin position="34"/>
        <end position="446"/>
    </location>
</feature>
<dbReference type="Gene3D" id="3.40.710.10">
    <property type="entry name" value="DD-peptidase/beta-lactamase superfamily"/>
    <property type="match status" value="1"/>
</dbReference>